<proteinExistence type="inferred from homology"/>
<reference evidence="6 7" key="1">
    <citation type="submission" date="2019-01" db="EMBL/GenBank/DDBJ databases">
        <title>Whole genome shotgun sequencing of Pseudomonas spp. isolated by its ability to degrade furfural.</title>
        <authorList>
            <person name="Donoso R."/>
            <person name="Farkas C."/>
            <person name="Villegas P."/>
            <person name="Gonzales-Toro F."/>
            <person name="Guajardo-Parra M."/>
            <person name="Araya-Nail M."/>
            <person name="Morgante V."/>
            <person name="Perez-Pantoja D."/>
        </authorList>
    </citation>
    <scope>NUCLEOTIDE SEQUENCE [LARGE SCALE GENOMIC DNA]</scope>
    <source>
        <strain evidence="6 7">VN231</strain>
    </source>
</reference>
<evidence type="ECO:0000313" key="7">
    <source>
        <dbReference type="Proteomes" id="UP000317327"/>
    </source>
</evidence>
<comment type="caution">
    <text evidence="6">The sequence shown here is derived from an EMBL/GenBank/DDBJ whole genome shotgun (WGS) entry which is preliminary data.</text>
</comment>
<sequence length="345" mass="38914">MASKKTSLRTVGDVVLWWLERLMADNERSSKYRGSMRSVMQKHVVPRAGKVLVRKVDRVTLDDRLIWPMHNEGLKPRTVQKAVQGLRQAFAMAEKGGHITTNPMAGITFRNFYSGKLRPKPAALSRIDLPALVRHLVEVFNDDPARGMLPLLMLAYGTRITETLLTRWARFSLDERVWFISAADQKSRREHLLPITPQIIGLVTRYRAALPEARLRAVWMFAVRGGNRMADTSAHALIREISERQWTSHDLRKLMRSSLSDIGIDYMVAEHLINHSLGTTAETYLSKDEMDRRRDAVERWHARLDECGFAAAHGVNVAVPALLQNSAKPLVAGDSADSCTSMGRG</sequence>
<evidence type="ECO:0000256" key="4">
    <source>
        <dbReference type="ARBA" id="ARBA00023172"/>
    </source>
</evidence>
<dbReference type="EMBL" id="SCFV01000003">
    <property type="protein sequence ID" value="TRO19407.1"/>
    <property type="molecule type" value="Genomic_DNA"/>
</dbReference>
<dbReference type="AlphaFoldDB" id="A0ABD7RZ32"/>
<feature type="domain" description="Tyr recombinase" evidence="5">
    <location>
        <begin position="119"/>
        <end position="298"/>
    </location>
</feature>
<dbReference type="InterPro" id="IPR013762">
    <property type="entry name" value="Integrase-like_cat_sf"/>
</dbReference>
<dbReference type="Gene3D" id="1.10.150.130">
    <property type="match status" value="1"/>
</dbReference>
<evidence type="ECO:0000256" key="3">
    <source>
        <dbReference type="ARBA" id="ARBA00023125"/>
    </source>
</evidence>
<dbReference type="GO" id="GO:0015074">
    <property type="term" value="P:DNA integration"/>
    <property type="evidence" value="ECO:0007669"/>
    <property type="project" value="UniProtKB-KW"/>
</dbReference>
<organism evidence="6 7">
    <name type="scientific">Ectopseudomonas mendocina</name>
    <name type="common">Pseudomonas mendocina</name>
    <dbReference type="NCBI Taxonomy" id="300"/>
    <lineage>
        <taxon>Bacteria</taxon>
        <taxon>Pseudomonadati</taxon>
        <taxon>Pseudomonadota</taxon>
        <taxon>Gammaproteobacteria</taxon>
        <taxon>Pseudomonadales</taxon>
        <taxon>Pseudomonadaceae</taxon>
        <taxon>Ectopseudomonas</taxon>
    </lineage>
</organism>
<dbReference type="GO" id="GO:0006310">
    <property type="term" value="P:DNA recombination"/>
    <property type="evidence" value="ECO:0007669"/>
    <property type="project" value="UniProtKB-KW"/>
</dbReference>
<dbReference type="SUPFAM" id="SSF56349">
    <property type="entry name" value="DNA breaking-rejoining enzymes"/>
    <property type="match status" value="1"/>
</dbReference>
<protein>
    <submittedName>
        <fullName evidence="6">Site-specific integrase</fullName>
    </submittedName>
</protein>
<dbReference type="InterPro" id="IPR010998">
    <property type="entry name" value="Integrase_recombinase_N"/>
</dbReference>
<dbReference type="InterPro" id="IPR050808">
    <property type="entry name" value="Phage_Integrase"/>
</dbReference>
<dbReference type="PROSITE" id="PS51898">
    <property type="entry name" value="TYR_RECOMBINASE"/>
    <property type="match status" value="1"/>
</dbReference>
<dbReference type="InterPro" id="IPR002104">
    <property type="entry name" value="Integrase_catalytic"/>
</dbReference>
<evidence type="ECO:0000256" key="1">
    <source>
        <dbReference type="ARBA" id="ARBA00008857"/>
    </source>
</evidence>
<dbReference type="PANTHER" id="PTHR30629">
    <property type="entry name" value="PROPHAGE INTEGRASE"/>
    <property type="match status" value="1"/>
</dbReference>
<keyword evidence="3" id="KW-0238">DNA-binding</keyword>
<dbReference type="Pfam" id="PF00589">
    <property type="entry name" value="Phage_integrase"/>
    <property type="match status" value="1"/>
</dbReference>
<gene>
    <name evidence="6" type="ORF">EQ836_07740</name>
</gene>
<dbReference type="Gene3D" id="1.10.443.10">
    <property type="entry name" value="Intergrase catalytic core"/>
    <property type="match status" value="1"/>
</dbReference>
<dbReference type="GO" id="GO:0003677">
    <property type="term" value="F:DNA binding"/>
    <property type="evidence" value="ECO:0007669"/>
    <property type="project" value="UniProtKB-KW"/>
</dbReference>
<dbReference type="InterPro" id="IPR011010">
    <property type="entry name" value="DNA_brk_join_enz"/>
</dbReference>
<evidence type="ECO:0000259" key="5">
    <source>
        <dbReference type="PROSITE" id="PS51898"/>
    </source>
</evidence>
<name>A0ABD7RZ32_ECTME</name>
<evidence type="ECO:0000313" key="6">
    <source>
        <dbReference type="EMBL" id="TRO19407.1"/>
    </source>
</evidence>
<dbReference type="Proteomes" id="UP000317327">
    <property type="component" value="Unassembled WGS sequence"/>
</dbReference>
<dbReference type="RefSeq" id="WP_143500950.1">
    <property type="nucleotide sequence ID" value="NZ_SCFV01000003.1"/>
</dbReference>
<keyword evidence="2" id="KW-0229">DNA integration</keyword>
<evidence type="ECO:0000256" key="2">
    <source>
        <dbReference type="ARBA" id="ARBA00022908"/>
    </source>
</evidence>
<dbReference type="PANTHER" id="PTHR30629:SF6">
    <property type="entry name" value="PROPHAGE INTEGRASE INTA-RELATED"/>
    <property type="match status" value="1"/>
</dbReference>
<accession>A0ABD7RZ32</accession>
<keyword evidence="4" id="KW-0233">DNA recombination</keyword>
<comment type="similarity">
    <text evidence="1">Belongs to the 'phage' integrase family.</text>
</comment>